<evidence type="ECO:0000313" key="2">
    <source>
        <dbReference type="Proteomes" id="UP000179242"/>
    </source>
</evidence>
<sequence>MIYRVQNLFLRTAQNLMDSQTVRRISKRNLRRDLNDLSLALSKYLRLPRLERFLLLSSDSTIFRLDPMLAYVLIIRNEIAKKMAKEVTAEPNADLFRGFGPRLAEGLAKLRVTSQKFLLRKEAHTWLRILISDAPLHTIMDVLIEEEITGSGYDSVDQKALNNSQNYSRTKCLELIIESKNSLTAYQLFLNYLKRFHNG</sequence>
<organism evidence="1 2">
    <name type="scientific">candidate division WOR-1 bacterium RIFOXYC2_FULL_46_14</name>
    <dbReference type="NCBI Taxonomy" id="1802587"/>
    <lineage>
        <taxon>Bacteria</taxon>
        <taxon>Bacillati</taxon>
        <taxon>Saganbacteria</taxon>
    </lineage>
</organism>
<dbReference type="Proteomes" id="UP000179242">
    <property type="component" value="Unassembled WGS sequence"/>
</dbReference>
<dbReference type="AlphaFoldDB" id="A0A1F4U8G1"/>
<comment type="caution">
    <text evidence="1">The sequence shown here is derived from an EMBL/GenBank/DDBJ whole genome shotgun (WGS) entry which is preliminary data.</text>
</comment>
<reference evidence="1 2" key="1">
    <citation type="journal article" date="2016" name="Nat. Commun.">
        <title>Thousands of microbial genomes shed light on interconnected biogeochemical processes in an aquifer system.</title>
        <authorList>
            <person name="Anantharaman K."/>
            <person name="Brown C.T."/>
            <person name="Hug L.A."/>
            <person name="Sharon I."/>
            <person name="Castelle C.J."/>
            <person name="Probst A.J."/>
            <person name="Thomas B.C."/>
            <person name="Singh A."/>
            <person name="Wilkins M.J."/>
            <person name="Karaoz U."/>
            <person name="Brodie E.L."/>
            <person name="Williams K.H."/>
            <person name="Hubbard S.S."/>
            <person name="Banfield J.F."/>
        </authorList>
    </citation>
    <scope>NUCLEOTIDE SEQUENCE [LARGE SCALE GENOMIC DNA]</scope>
</reference>
<proteinExistence type="predicted"/>
<dbReference type="EMBL" id="MEUJ01000003">
    <property type="protein sequence ID" value="OGC40573.1"/>
    <property type="molecule type" value="Genomic_DNA"/>
</dbReference>
<evidence type="ECO:0000313" key="1">
    <source>
        <dbReference type="EMBL" id="OGC40573.1"/>
    </source>
</evidence>
<name>A0A1F4U8G1_UNCSA</name>
<protein>
    <submittedName>
        <fullName evidence="1">Uncharacterized protein</fullName>
    </submittedName>
</protein>
<accession>A0A1F4U8G1</accession>
<gene>
    <name evidence="1" type="ORF">A2438_06105</name>
</gene>